<name>A0AAX6HGD4_IRIPA</name>
<feature type="region of interest" description="Disordered" evidence="1">
    <location>
        <begin position="1"/>
        <end position="97"/>
    </location>
</feature>
<evidence type="ECO:0000256" key="1">
    <source>
        <dbReference type="SAM" id="MobiDB-lite"/>
    </source>
</evidence>
<feature type="region of interest" description="Disordered" evidence="1">
    <location>
        <begin position="359"/>
        <end position="379"/>
    </location>
</feature>
<sequence length="441" mass="47850">MASSEPSLSPECLKAAKTADDHNSGISSARNRPPLLETPRVRTIMKPVDYTNFGRRGDRWRNAGNRDRSGRSVTDAPWRSRPDGPAVRRRVPIKRDFPAPVAETRKKPSSPVHIAPVSSGLNVAVPVAQMPSRARADPQFSVDTHRSGKSVLTESKQVKPLTPKTSGLNSSEKPKFKGAMAGKELLSQLVVVNNALRACTLGSDVSKTSQVGNLQVLNRERNATVSSSGVVEDVNDSDGNLKSPTNQNLKVECKDTSKNSMSSLKRSSCCFGKAQDRIHILNSLSRKAPSNLSTGVVPDPGGCIFDASEKSSSLDGQNSGDYAGASVINQEVDVNGNGGIGRVIDGDGALGEEVQNEDFQSETHVDNKENCNQPSWSSDDNYEQIADVDEEEASFLRSLGWEEHAQVEAIKDEEIAAFKKQYESLQYEKKLRPLSELSFLS</sequence>
<evidence type="ECO:0000313" key="2">
    <source>
        <dbReference type="EMBL" id="KAJ6839631.1"/>
    </source>
</evidence>
<reference evidence="2" key="2">
    <citation type="submission" date="2023-04" db="EMBL/GenBank/DDBJ databases">
        <authorList>
            <person name="Bruccoleri R.E."/>
            <person name="Oakeley E.J."/>
            <person name="Faust A.-M."/>
            <person name="Dessus-Babus S."/>
            <person name="Altorfer M."/>
            <person name="Burckhardt D."/>
            <person name="Oertli M."/>
            <person name="Naumann U."/>
            <person name="Petersen F."/>
            <person name="Wong J."/>
        </authorList>
    </citation>
    <scope>NUCLEOTIDE SEQUENCE</scope>
    <source>
        <strain evidence="2">GSM-AAB239-AS_SAM_17_03QT</strain>
        <tissue evidence="2">Leaf</tissue>
    </source>
</reference>
<organism evidence="2 3">
    <name type="scientific">Iris pallida</name>
    <name type="common">Sweet iris</name>
    <dbReference type="NCBI Taxonomy" id="29817"/>
    <lineage>
        <taxon>Eukaryota</taxon>
        <taxon>Viridiplantae</taxon>
        <taxon>Streptophyta</taxon>
        <taxon>Embryophyta</taxon>
        <taxon>Tracheophyta</taxon>
        <taxon>Spermatophyta</taxon>
        <taxon>Magnoliopsida</taxon>
        <taxon>Liliopsida</taxon>
        <taxon>Asparagales</taxon>
        <taxon>Iridaceae</taxon>
        <taxon>Iridoideae</taxon>
        <taxon>Irideae</taxon>
        <taxon>Iris</taxon>
    </lineage>
</organism>
<keyword evidence="2" id="KW-0808">Transferase</keyword>
<reference evidence="2" key="1">
    <citation type="journal article" date="2023" name="GigaByte">
        <title>Genome assembly of the bearded iris, Iris pallida Lam.</title>
        <authorList>
            <person name="Bruccoleri R.E."/>
            <person name="Oakeley E.J."/>
            <person name="Faust A.M.E."/>
            <person name="Altorfer M."/>
            <person name="Dessus-Babus S."/>
            <person name="Burckhardt D."/>
            <person name="Oertli M."/>
            <person name="Naumann U."/>
            <person name="Petersen F."/>
            <person name="Wong J."/>
        </authorList>
    </citation>
    <scope>NUCLEOTIDE SEQUENCE</scope>
    <source>
        <strain evidence="2">GSM-AAB239-AS_SAM_17_03QT</strain>
    </source>
</reference>
<accession>A0AAX6HGD4</accession>
<comment type="caution">
    <text evidence="2">The sequence shown here is derived from an EMBL/GenBank/DDBJ whole genome shotgun (WGS) entry which is preliminary data.</text>
</comment>
<proteinExistence type="predicted"/>
<evidence type="ECO:0000313" key="3">
    <source>
        <dbReference type="Proteomes" id="UP001140949"/>
    </source>
</evidence>
<dbReference type="AlphaFoldDB" id="A0AAX6HGD4"/>
<feature type="compositionally biased region" description="Polar residues" evidence="1">
    <location>
        <begin position="370"/>
        <end position="379"/>
    </location>
</feature>
<dbReference type="Proteomes" id="UP001140949">
    <property type="component" value="Unassembled WGS sequence"/>
</dbReference>
<gene>
    <name evidence="2" type="ORF">M6B38_314520</name>
</gene>
<dbReference type="EMBL" id="JANAVB010009994">
    <property type="protein sequence ID" value="KAJ6839631.1"/>
    <property type="molecule type" value="Genomic_DNA"/>
</dbReference>
<keyword evidence="2" id="KW-0418">Kinase</keyword>
<feature type="region of interest" description="Disordered" evidence="1">
    <location>
        <begin position="226"/>
        <end position="247"/>
    </location>
</feature>
<feature type="compositionally biased region" description="Polar residues" evidence="1">
    <location>
        <begin position="237"/>
        <end position="247"/>
    </location>
</feature>
<protein>
    <submittedName>
        <fullName evidence="2">Serine/threonine-protein kinase fray2-like isoform X1</fullName>
    </submittedName>
</protein>
<feature type="region of interest" description="Disordered" evidence="1">
    <location>
        <begin position="132"/>
        <end position="175"/>
    </location>
</feature>
<keyword evidence="3" id="KW-1185">Reference proteome</keyword>
<dbReference type="GO" id="GO:0016301">
    <property type="term" value="F:kinase activity"/>
    <property type="evidence" value="ECO:0007669"/>
    <property type="project" value="UniProtKB-KW"/>
</dbReference>
<dbReference type="PANTHER" id="PTHR34112">
    <property type="entry name" value="C-JUN-AMINO-TERMINAL KINASE-INTERACTING PROTEIN"/>
    <property type="match status" value="1"/>
</dbReference>
<dbReference type="PANTHER" id="PTHR34112:SF13">
    <property type="entry name" value="OS04G0448200 PROTEIN"/>
    <property type="match status" value="1"/>
</dbReference>
<feature type="compositionally biased region" description="Basic and acidic residues" evidence="1">
    <location>
        <begin position="55"/>
        <end position="70"/>
    </location>
</feature>